<dbReference type="GO" id="GO:0003735">
    <property type="term" value="F:structural constituent of ribosome"/>
    <property type="evidence" value="ECO:0007669"/>
    <property type="project" value="InterPro"/>
</dbReference>
<dbReference type="SUPFAM" id="SSF47060">
    <property type="entry name" value="S15/NS1 RNA-binding domain"/>
    <property type="match status" value="1"/>
</dbReference>
<feature type="region of interest" description="Disordered" evidence="6">
    <location>
        <begin position="31"/>
        <end position="84"/>
    </location>
</feature>
<evidence type="ECO:0000256" key="2">
    <source>
        <dbReference type="ARBA" id="ARBA00022980"/>
    </source>
</evidence>
<dbReference type="GO" id="GO:0005840">
    <property type="term" value="C:ribosome"/>
    <property type="evidence" value="ECO:0007669"/>
    <property type="project" value="UniProtKB-KW"/>
</dbReference>
<evidence type="ECO:0000313" key="8">
    <source>
        <dbReference type="Proteomes" id="UP001372338"/>
    </source>
</evidence>
<evidence type="ECO:0000256" key="3">
    <source>
        <dbReference type="ARBA" id="ARBA00023274"/>
    </source>
</evidence>
<evidence type="ECO:0000256" key="4">
    <source>
        <dbReference type="ARBA" id="ARBA00035250"/>
    </source>
</evidence>
<comment type="similarity">
    <text evidence="1">Belongs to the universal ribosomal protein uS15 family.</text>
</comment>
<keyword evidence="8" id="KW-1185">Reference proteome</keyword>
<evidence type="ECO:0000256" key="1">
    <source>
        <dbReference type="ARBA" id="ARBA00008434"/>
    </source>
</evidence>
<dbReference type="GO" id="GO:1990904">
    <property type="term" value="C:ribonucleoprotein complex"/>
    <property type="evidence" value="ECO:0007669"/>
    <property type="project" value="UniProtKB-KW"/>
</dbReference>
<dbReference type="PANTHER" id="PTHR47546">
    <property type="entry name" value="S15/NS1, RNA-BINDING PROTEIN"/>
    <property type="match status" value="1"/>
</dbReference>
<evidence type="ECO:0000256" key="6">
    <source>
        <dbReference type="SAM" id="MobiDB-lite"/>
    </source>
</evidence>
<feature type="compositionally biased region" description="Pro residues" evidence="6">
    <location>
        <begin position="60"/>
        <end position="71"/>
    </location>
</feature>
<dbReference type="Gene3D" id="6.10.250.3130">
    <property type="match status" value="1"/>
</dbReference>
<name>A0AAN9ECZ0_CROPI</name>
<dbReference type="CDD" id="cd00353">
    <property type="entry name" value="Ribosomal_S15p_S13e"/>
    <property type="match status" value="1"/>
</dbReference>
<proteinExistence type="inferred from homology"/>
<dbReference type="InterPro" id="IPR009068">
    <property type="entry name" value="uS15_NS1_RNA-bd_sf"/>
</dbReference>
<dbReference type="Proteomes" id="UP001372338">
    <property type="component" value="Unassembled WGS sequence"/>
</dbReference>
<dbReference type="EMBL" id="JAYWIO010000006">
    <property type="protein sequence ID" value="KAK7255177.1"/>
    <property type="molecule type" value="Genomic_DNA"/>
</dbReference>
<reference evidence="7 8" key="1">
    <citation type="submission" date="2024-01" db="EMBL/GenBank/DDBJ databases">
        <title>The genomes of 5 underutilized Papilionoideae crops provide insights into root nodulation and disease resistanc.</title>
        <authorList>
            <person name="Yuan L."/>
        </authorList>
    </citation>
    <scope>NUCLEOTIDE SEQUENCE [LARGE SCALE GENOMIC DNA]</scope>
    <source>
        <strain evidence="7">ZHUSHIDOU_FW_LH</strain>
        <tissue evidence="7">Leaf</tissue>
    </source>
</reference>
<keyword evidence="2" id="KW-0689">Ribosomal protein</keyword>
<organism evidence="7 8">
    <name type="scientific">Crotalaria pallida</name>
    <name type="common">Smooth rattlebox</name>
    <name type="synonym">Crotalaria striata</name>
    <dbReference type="NCBI Taxonomy" id="3830"/>
    <lineage>
        <taxon>Eukaryota</taxon>
        <taxon>Viridiplantae</taxon>
        <taxon>Streptophyta</taxon>
        <taxon>Embryophyta</taxon>
        <taxon>Tracheophyta</taxon>
        <taxon>Spermatophyta</taxon>
        <taxon>Magnoliopsida</taxon>
        <taxon>eudicotyledons</taxon>
        <taxon>Gunneridae</taxon>
        <taxon>Pentapetalae</taxon>
        <taxon>rosids</taxon>
        <taxon>fabids</taxon>
        <taxon>Fabales</taxon>
        <taxon>Fabaceae</taxon>
        <taxon>Papilionoideae</taxon>
        <taxon>50 kb inversion clade</taxon>
        <taxon>genistoids sensu lato</taxon>
        <taxon>core genistoids</taxon>
        <taxon>Crotalarieae</taxon>
        <taxon>Crotalaria</taxon>
    </lineage>
</organism>
<protein>
    <recommendedName>
        <fullName evidence="4">Small ribosomal subunit protein uS15c</fullName>
    </recommendedName>
    <alternativeName>
        <fullName evidence="5">30S ribosomal protein S15, chloroplastic</fullName>
    </alternativeName>
</protein>
<dbReference type="HAMAP" id="MF_01343_B">
    <property type="entry name" value="Ribosomal_uS15_B"/>
    <property type="match status" value="1"/>
</dbReference>
<dbReference type="Pfam" id="PF00312">
    <property type="entry name" value="Ribosomal_S15"/>
    <property type="match status" value="1"/>
</dbReference>
<dbReference type="SMART" id="SM01387">
    <property type="entry name" value="Ribosomal_S15"/>
    <property type="match status" value="1"/>
</dbReference>
<evidence type="ECO:0000256" key="5">
    <source>
        <dbReference type="ARBA" id="ARBA00035484"/>
    </source>
</evidence>
<dbReference type="NCBIfam" id="TIGR00952">
    <property type="entry name" value="S15_bact"/>
    <property type="match status" value="1"/>
</dbReference>
<dbReference type="InterPro" id="IPR005290">
    <property type="entry name" value="Ribosomal_uS15_bac-type"/>
</dbReference>
<gene>
    <name evidence="7" type="ORF">RIF29_28581</name>
</gene>
<comment type="caution">
    <text evidence="7">The sequence shown here is derived from an EMBL/GenBank/DDBJ whole genome shotgun (WGS) entry which is preliminary data.</text>
</comment>
<accession>A0AAN9ECZ0</accession>
<evidence type="ECO:0000313" key="7">
    <source>
        <dbReference type="EMBL" id="KAK7255177.1"/>
    </source>
</evidence>
<dbReference type="Gene3D" id="1.10.287.10">
    <property type="entry name" value="S15/NS1, RNA-binding"/>
    <property type="match status" value="1"/>
</dbReference>
<keyword evidence="3" id="KW-0687">Ribonucleoprotein</keyword>
<feature type="region of interest" description="Disordered" evidence="6">
    <location>
        <begin position="115"/>
        <end position="139"/>
    </location>
</feature>
<dbReference type="InterPro" id="IPR000589">
    <property type="entry name" value="Ribosomal_uS15"/>
</dbReference>
<sequence>MALLLHHHKTKLNTFTITNPSLLHRLFSTAGDKPPSNSPFSSYFKDIKETLKQPKTSTPPSSPPPPPPPPRNLKTTPSSDQEIQRNLSEFRRRTTAPPPPSADPISFLELYQRNISQKPDESSSSSPSRGYGNARPATAKITLDTIRESLRKMQASGGKDQMSQPAYKDMLKMRPDSASPPPKVIGGTSGLPQAIFGDKGKGDADSARDSAAAKRFVKLYRPEELGEKLRNLRPERKEKDRFSIKELSERLMRLREMDEKEYQSNIKGVGVSFTDLRECMVKMVEANNDKAKKISMQKMEIFNHIGGTPEYLLGPPKEHLVEKYFHPDNMSSAEKLKIELAKVRDEFKMSESDCGSARVQVAQLTTRIKHLSAVLHKKDVHSRKGLLAMVQLRKRLLKYLRRTDWDSYCFVISKLNLRDNPEHTYRGRSTQAA</sequence>
<dbReference type="GO" id="GO:0005737">
    <property type="term" value="C:cytoplasm"/>
    <property type="evidence" value="ECO:0007669"/>
    <property type="project" value="UniProtKB-ARBA"/>
</dbReference>
<dbReference type="PANTHER" id="PTHR47546:SF3">
    <property type="entry name" value="30S RIBOSOMAL PROTEIN S15, CHLOROPLASTIC"/>
    <property type="match status" value="1"/>
</dbReference>
<dbReference type="GO" id="GO:0006412">
    <property type="term" value="P:translation"/>
    <property type="evidence" value="ECO:0007669"/>
    <property type="project" value="InterPro"/>
</dbReference>
<dbReference type="AlphaFoldDB" id="A0AAN9ECZ0"/>